<dbReference type="RefSeq" id="WP_182961673.1">
    <property type="nucleotide sequence ID" value="NZ_WNXC01000011.1"/>
</dbReference>
<reference evidence="1 2" key="1">
    <citation type="submission" date="2019-11" db="EMBL/GenBank/DDBJ databases">
        <title>Description of Pedobacter sp. LMG 31462T.</title>
        <authorList>
            <person name="Carlier A."/>
            <person name="Qi S."/>
            <person name="Vandamme P."/>
        </authorList>
    </citation>
    <scope>NUCLEOTIDE SEQUENCE [LARGE SCALE GENOMIC DNA]</scope>
    <source>
        <strain evidence="1 2">LMG 31462</strain>
    </source>
</reference>
<dbReference type="EMBL" id="WNXC01000011">
    <property type="protein sequence ID" value="MBB2151704.1"/>
    <property type="molecule type" value="Genomic_DNA"/>
</dbReference>
<organism evidence="1 2">
    <name type="scientific">Pedobacter gandavensis</name>
    <dbReference type="NCBI Taxonomy" id="2679963"/>
    <lineage>
        <taxon>Bacteria</taxon>
        <taxon>Pseudomonadati</taxon>
        <taxon>Bacteroidota</taxon>
        <taxon>Sphingobacteriia</taxon>
        <taxon>Sphingobacteriales</taxon>
        <taxon>Sphingobacteriaceae</taxon>
        <taxon>Pedobacter</taxon>
    </lineage>
</organism>
<gene>
    <name evidence="1" type="ORF">GM920_22600</name>
</gene>
<sequence>MQASIDLLKNYTREEHIKSLYSDIRRIDHSIKPIYSSNWEDSLWISHNSIPTIVLSSLIDSYYCLPERPDMAFTHLWSAINNTYNSAFIRKKIATNNHKRLEENLAILNLVDNIFSMKDELIGSNFTIITLVHEYIKLIPNKTLKFITNHILKGYASQKSGIPAFLISNSYKGFQRQYPQIHQSIIDTYGNAYVAVCNPTIINGRVDLGISDSAKSKSIPHSLSEKLQELLINKTVIVSNSANNQSFTLNINDEELINFAFRTVLYSIRNSSIHGNVVQRLNSEYKNLDSLKASNYIYYLGHLFLSLGLYINGDIKIQDLEINIENLDKLKDILVS</sequence>
<dbReference type="Proteomes" id="UP000636110">
    <property type="component" value="Unassembled WGS sequence"/>
</dbReference>
<accession>A0ABR6F2F3</accession>
<name>A0ABR6F2F3_9SPHI</name>
<keyword evidence="2" id="KW-1185">Reference proteome</keyword>
<evidence type="ECO:0000313" key="1">
    <source>
        <dbReference type="EMBL" id="MBB2151704.1"/>
    </source>
</evidence>
<evidence type="ECO:0008006" key="3">
    <source>
        <dbReference type="Google" id="ProtNLM"/>
    </source>
</evidence>
<evidence type="ECO:0000313" key="2">
    <source>
        <dbReference type="Proteomes" id="UP000636110"/>
    </source>
</evidence>
<protein>
    <recommendedName>
        <fullName evidence="3">Apea-like HEPN domain-containing protein</fullName>
    </recommendedName>
</protein>
<proteinExistence type="predicted"/>
<comment type="caution">
    <text evidence="1">The sequence shown here is derived from an EMBL/GenBank/DDBJ whole genome shotgun (WGS) entry which is preliminary data.</text>
</comment>